<protein>
    <submittedName>
        <fullName evidence="2">Uncharacterized protein</fullName>
    </submittedName>
</protein>
<comment type="caution">
    <text evidence="2">The sequence shown here is derived from an EMBL/GenBank/DDBJ whole genome shotgun (WGS) entry which is preliminary data.</text>
</comment>
<dbReference type="Proteomes" id="UP001521222">
    <property type="component" value="Unassembled WGS sequence"/>
</dbReference>
<dbReference type="EMBL" id="JAKIXB020000025">
    <property type="protein sequence ID" value="KAL1597665.1"/>
    <property type="molecule type" value="Genomic_DNA"/>
</dbReference>
<feature type="compositionally biased region" description="Polar residues" evidence="1">
    <location>
        <begin position="401"/>
        <end position="411"/>
    </location>
</feature>
<accession>A0ABR3QZS0</accession>
<evidence type="ECO:0000313" key="3">
    <source>
        <dbReference type="Proteomes" id="UP001521222"/>
    </source>
</evidence>
<proteinExistence type="predicted"/>
<feature type="region of interest" description="Disordered" evidence="1">
    <location>
        <begin position="390"/>
        <end position="422"/>
    </location>
</feature>
<evidence type="ECO:0000313" key="2">
    <source>
        <dbReference type="EMBL" id="KAL1597665.1"/>
    </source>
</evidence>
<feature type="region of interest" description="Disordered" evidence="1">
    <location>
        <begin position="125"/>
        <end position="148"/>
    </location>
</feature>
<sequence length="536" mass="54551">MPTPFVHFTAYEVEHENGTDTVQLSSVYVQSYWQKGIEQDVQATGSAPDGFMDQIPQSACDVGTLRASVTVLILVDLYYVNQPTFAPGIVHWESSALGWEDESPIAVLDQTLTGVKPIVMTDWDLSGTTTEPDRPITTGPQNLAPTAKPGEIVAPGKETTVAKPQPFVGQIVGTIGTAPVVVGPSSVVIVGSQTLRPGGPAVTVGGTPVALAPSAIAIVIGGTSLPLPQNVRPGQQQTVGNFGTIPVVVGPSSAVVVGTQTLQPGGAPITLGPGTTISLVPSATALVVGGTTSLLTQVVSPANQPEIVPAAQRPPPVLTIGSVTLVPNAATQFFIGPGQTLTPGGTATAAGMRISLDSSAAFVVVGSSTQILPTGSTNNGRPELVFGGSTFTALPGDNKPSLPQQQDQQNGHDLPGSAHAGPTFLISGQTLAPGGAPITVAGAVLSLAPSGSFLVVDGATTTLATPATLAAAHITPPPLTIGNGVFNPLSGTGTTYQIGTTLLTPGGSVLRKKYEHGFVSSHNDEKHRHYEYSQCE</sequence>
<organism evidence="2 3">
    <name type="scientific">Nothophoma quercina</name>
    <dbReference type="NCBI Taxonomy" id="749835"/>
    <lineage>
        <taxon>Eukaryota</taxon>
        <taxon>Fungi</taxon>
        <taxon>Dikarya</taxon>
        <taxon>Ascomycota</taxon>
        <taxon>Pezizomycotina</taxon>
        <taxon>Dothideomycetes</taxon>
        <taxon>Pleosporomycetidae</taxon>
        <taxon>Pleosporales</taxon>
        <taxon>Pleosporineae</taxon>
        <taxon>Didymellaceae</taxon>
        <taxon>Nothophoma</taxon>
    </lineage>
</organism>
<evidence type="ECO:0000256" key="1">
    <source>
        <dbReference type="SAM" id="MobiDB-lite"/>
    </source>
</evidence>
<reference evidence="2 3" key="1">
    <citation type="submission" date="2024-02" db="EMBL/GenBank/DDBJ databases">
        <title>De novo assembly and annotation of 12 fungi associated with fruit tree decline syndrome in Ontario, Canada.</title>
        <authorList>
            <person name="Sulman M."/>
            <person name="Ellouze W."/>
            <person name="Ilyukhin E."/>
        </authorList>
    </citation>
    <scope>NUCLEOTIDE SEQUENCE [LARGE SCALE GENOMIC DNA]</scope>
    <source>
        <strain evidence="2 3">M97-236</strain>
    </source>
</reference>
<name>A0ABR3QZS0_9PLEO</name>
<gene>
    <name evidence="2" type="ORF">SLS59_007363</name>
</gene>
<keyword evidence="3" id="KW-1185">Reference proteome</keyword>